<feature type="compositionally biased region" description="Acidic residues" evidence="1">
    <location>
        <begin position="176"/>
        <end position="189"/>
    </location>
</feature>
<evidence type="ECO:0000313" key="2">
    <source>
        <dbReference type="EMBL" id="KAK8875136.1"/>
    </source>
</evidence>
<dbReference type="EMBL" id="JAPCWZ010000003">
    <property type="protein sequence ID" value="KAK8875136.1"/>
    <property type="molecule type" value="Genomic_DNA"/>
</dbReference>
<protein>
    <submittedName>
        <fullName evidence="2">Uncharacterized protein</fullName>
    </submittedName>
</protein>
<accession>A0ABR2JBQ6</accession>
<gene>
    <name evidence="2" type="ORF">PGQ11_005650</name>
</gene>
<evidence type="ECO:0000256" key="1">
    <source>
        <dbReference type="SAM" id="MobiDB-lite"/>
    </source>
</evidence>
<evidence type="ECO:0000313" key="3">
    <source>
        <dbReference type="Proteomes" id="UP001390339"/>
    </source>
</evidence>
<name>A0ABR2JBQ6_9PEZI</name>
<organism evidence="2 3">
    <name type="scientific">Apiospora arundinis</name>
    <dbReference type="NCBI Taxonomy" id="335852"/>
    <lineage>
        <taxon>Eukaryota</taxon>
        <taxon>Fungi</taxon>
        <taxon>Dikarya</taxon>
        <taxon>Ascomycota</taxon>
        <taxon>Pezizomycotina</taxon>
        <taxon>Sordariomycetes</taxon>
        <taxon>Xylariomycetidae</taxon>
        <taxon>Amphisphaeriales</taxon>
        <taxon>Apiosporaceae</taxon>
        <taxon>Apiospora</taxon>
    </lineage>
</organism>
<proteinExistence type="predicted"/>
<keyword evidence="3" id="KW-1185">Reference proteome</keyword>
<sequence length="493" mass="56506">MDSLSSETKARLRRVADLMLEIYKTRAEMRYIDAAAIKRGPHDITHLLPLYQSLELDPAVIYLYSILPYVDQDEAGKREFYMDGTWFNHLDKGQVRESRDPFCLDSESDDDESGSPKGAYMRPWYTPLSVLSGCGQVILYDAKDDLMWTVQQGSWQNADPGLPSTSQAENADDWVDEDDDEVTEDDEDAPVPPTISDIPARRAADVLRDINTWFRTHQVQFDATPDWADGDRFDPPTRAELYARHGWPDRFDGDAFEVGLLRRWAAGYIKDIYDDLENVLESAQESVDYSRERVAHHQKRMLKAQTTKARWMAQFNVVKASLTLESAELELEHEREKMARRDKGLPADSIPVGEYRLLRRRLQKLQSPLGIGKEAVAIDHDTTSRLQAEVRCREREARMLEKAVDAAKAEAERRYPGQDITSLASAPDPIVADNGWDDAWGRKILAVTEQQAKTWKDWKATVPENMKEVRRLVDEEIALAERNSEELREQEMS</sequence>
<comment type="caution">
    <text evidence="2">The sequence shown here is derived from an EMBL/GenBank/DDBJ whole genome shotgun (WGS) entry which is preliminary data.</text>
</comment>
<feature type="region of interest" description="Disordered" evidence="1">
    <location>
        <begin position="100"/>
        <end position="119"/>
    </location>
</feature>
<feature type="region of interest" description="Disordered" evidence="1">
    <location>
        <begin position="176"/>
        <end position="196"/>
    </location>
</feature>
<reference evidence="2 3" key="1">
    <citation type="journal article" date="2024" name="IMA Fungus">
        <title>Apiospora arundinis, a panoply of carbohydrate-active enzymes and secondary metabolites.</title>
        <authorList>
            <person name="Sorensen T."/>
            <person name="Petersen C."/>
            <person name="Muurmann A.T."/>
            <person name="Christiansen J.V."/>
            <person name="Brundto M.L."/>
            <person name="Overgaard C.K."/>
            <person name="Boysen A.T."/>
            <person name="Wollenberg R.D."/>
            <person name="Larsen T.O."/>
            <person name="Sorensen J.L."/>
            <person name="Nielsen K.L."/>
            <person name="Sondergaard T.E."/>
        </authorList>
    </citation>
    <scope>NUCLEOTIDE SEQUENCE [LARGE SCALE GENOMIC DNA]</scope>
    <source>
        <strain evidence="2 3">AAU 773</strain>
    </source>
</reference>
<dbReference type="Proteomes" id="UP001390339">
    <property type="component" value="Unassembled WGS sequence"/>
</dbReference>